<evidence type="ECO:0000256" key="7">
    <source>
        <dbReference type="ARBA" id="ARBA00023242"/>
    </source>
</evidence>
<dbReference type="PROSITE" id="PS50054">
    <property type="entry name" value="TYR_PHOSPHATASE_DUAL"/>
    <property type="match status" value="1"/>
</dbReference>
<keyword evidence="7" id="KW-0539">Nucleus</keyword>
<evidence type="ECO:0000256" key="11">
    <source>
        <dbReference type="PIRSR" id="PIRSR000941-50"/>
    </source>
</evidence>
<dbReference type="InterPro" id="IPR000387">
    <property type="entry name" value="Tyr_Pase_dom"/>
</dbReference>
<dbReference type="InterPro" id="IPR029021">
    <property type="entry name" value="Prot-tyrosine_phosphatase-like"/>
</dbReference>
<evidence type="ECO:0000259" key="13">
    <source>
        <dbReference type="PROSITE" id="PS50056"/>
    </source>
</evidence>
<evidence type="ECO:0000256" key="3">
    <source>
        <dbReference type="ARBA" id="ARBA00008601"/>
    </source>
</evidence>
<dbReference type="PROSITE" id="PS00383">
    <property type="entry name" value="TYR_PHOSPHATASE_1"/>
    <property type="match status" value="1"/>
</dbReference>
<keyword evidence="4" id="KW-0963">Cytoplasm</keyword>
<comment type="caution">
    <text evidence="14">The sequence shown here is derived from an EMBL/GenBank/DDBJ whole genome shotgun (WGS) entry which is preliminary data.</text>
</comment>
<evidence type="ECO:0000256" key="4">
    <source>
        <dbReference type="ARBA" id="ARBA00022490"/>
    </source>
</evidence>
<comment type="subcellular location">
    <subcellularLocation>
        <location evidence="2">Cytoplasm</location>
    </subcellularLocation>
    <subcellularLocation>
        <location evidence="1">Nucleus</location>
    </subcellularLocation>
</comment>
<keyword evidence="6" id="KW-0904">Protein phosphatase</keyword>
<keyword evidence="5" id="KW-0378">Hydrolase</keyword>
<dbReference type="PROSITE" id="PS50056">
    <property type="entry name" value="TYR_PHOSPHATASE_2"/>
    <property type="match status" value="1"/>
</dbReference>
<evidence type="ECO:0000256" key="5">
    <source>
        <dbReference type="ARBA" id="ARBA00022801"/>
    </source>
</evidence>
<comment type="catalytic activity">
    <reaction evidence="9">
        <text>O-phospho-L-threonyl-[protein] + H2O = L-threonyl-[protein] + phosphate</text>
        <dbReference type="Rhea" id="RHEA:47004"/>
        <dbReference type="Rhea" id="RHEA-COMP:11060"/>
        <dbReference type="Rhea" id="RHEA-COMP:11605"/>
        <dbReference type="ChEBI" id="CHEBI:15377"/>
        <dbReference type="ChEBI" id="CHEBI:30013"/>
        <dbReference type="ChEBI" id="CHEBI:43474"/>
        <dbReference type="ChEBI" id="CHEBI:61977"/>
        <dbReference type="EC" id="3.1.3.16"/>
    </reaction>
</comment>
<dbReference type="EMBL" id="JARGDH010000002">
    <property type="protein sequence ID" value="KAL0275981.1"/>
    <property type="molecule type" value="Genomic_DNA"/>
</dbReference>
<dbReference type="InterPro" id="IPR016278">
    <property type="entry name" value="DUSP12"/>
</dbReference>
<comment type="catalytic activity">
    <reaction evidence="8">
        <text>O-phospho-L-seryl-[protein] + H2O = L-seryl-[protein] + phosphate</text>
        <dbReference type="Rhea" id="RHEA:20629"/>
        <dbReference type="Rhea" id="RHEA-COMP:9863"/>
        <dbReference type="Rhea" id="RHEA-COMP:11604"/>
        <dbReference type="ChEBI" id="CHEBI:15377"/>
        <dbReference type="ChEBI" id="CHEBI:29999"/>
        <dbReference type="ChEBI" id="CHEBI:43474"/>
        <dbReference type="ChEBI" id="CHEBI:83421"/>
        <dbReference type="EC" id="3.1.3.16"/>
    </reaction>
</comment>
<evidence type="ECO:0008006" key="15">
    <source>
        <dbReference type="Google" id="ProtNLM"/>
    </source>
</evidence>
<dbReference type="InterPro" id="IPR016130">
    <property type="entry name" value="Tyr_Pase_AS"/>
</dbReference>
<dbReference type="PANTHER" id="PTHR45848:SF4">
    <property type="entry name" value="DUAL SPECIFICITY PROTEIN PHOSPHATASE 12"/>
    <property type="match status" value="1"/>
</dbReference>
<dbReference type="InterPro" id="IPR000340">
    <property type="entry name" value="Dual-sp_phosphatase_cat-dom"/>
</dbReference>
<feature type="domain" description="Tyrosine specific protein phosphatases" evidence="13">
    <location>
        <begin position="57"/>
        <end position="117"/>
    </location>
</feature>
<evidence type="ECO:0000256" key="6">
    <source>
        <dbReference type="ARBA" id="ARBA00022912"/>
    </source>
</evidence>
<dbReference type="PIRSF" id="PIRSF000941">
    <property type="entry name" value="DUSP12"/>
    <property type="match status" value="1"/>
</dbReference>
<dbReference type="AlphaFoldDB" id="A0AAW2I2I5"/>
<dbReference type="Gene3D" id="3.90.190.10">
    <property type="entry name" value="Protein tyrosine phosphatase superfamily"/>
    <property type="match status" value="1"/>
</dbReference>
<protein>
    <recommendedName>
        <fullName evidence="15">Protein-tyrosine-phosphatase</fullName>
    </recommendedName>
</protein>
<dbReference type="GO" id="GO:0004725">
    <property type="term" value="F:protein tyrosine phosphatase activity"/>
    <property type="evidence" value="ECO:0007669"/>
    <property type="project" value="UniProtKB-EC"/>
</dbReference>
<feature type="domain" description="Tyrosine-protein phosphatase" evidence="12">
    <location>
        <begin position="1"/>
        <end position="139"/>
    </location>
</feature>
<evidence type="ECO:0000256" key="1">
    <source>
        <dbReference type="ARBA" id="ARBA00004123"/>
    </source>
</evidence>
<sequence>MHVSNRGNLTAATNVDVIESKKINHILTIDSCPLPRKITELNNLKTMFIQVTDTPREDLLSHFEETYHFIQEGVKNGTVLVHCYFGVSRSATIIIAYLMKKHRMSVQEAFELAKSKRRFIGPNPGFMAQLQLFEVMDFTIDKSNLQYKMFRLYIAADRIVKTKILPQCCADVVKPDPSVTTVQPDPRVYRCKKCRKIVATASNIIPHISKQKYSWRDKRYSEEIDAKDFCDKIYFVEPLAWMQTVSIQLEGKLYCPNVNCKHKLGSYSWTMGCLCPCGTKVSPAFYLVPSKVDKGNFVQNVQVTV</sequence>
<dbReference type="SMART" id="SM00195">
    <property type="entry name" value="DSPc"/>
    <property type="match status" value="1"/>
</dbReference>
<name>A0AAW2I2I5_9NEOP</name>
<dbReference type="CDD" id="cd14498">
    <property type="entry name" value="DSP"/>
    <property type="match status" value="1"/>
</dbReference>
<feature type="active site" description="Phosphocysteine intermediate" evidence="11">
    <location>
        <position position="83"/>
    </location>
</feature>
<dbReference type="FunFam" id="3.90.190.10:FF:000056">
    <property type="entry name" value="Dual specificity phosphatase 12"/>
    <property type="match status" value="1"/>
</dbReference>
<dbReference type="InterPro" id="IPR020422">
    <property type="entry name" value="TYR_PHOSPHATASE_DUAL_dom"/>
</dbReference>
<dbReference type="Pfam" id="PF00782">
    <property type="entry name" value="DSPc"/>
    <property type="match status" value="1"/>
</dbReference>
<evidence type="ECO:0000313" key="14">
    <source>
        <dbReference type="EMBL" id="KAL0275981.1"/>
    </source>
</evidence>
<proteinExistence type="inferred from homology"/>
<dbReference type="GO" id="GO:0004722">
    <property type="term" value="F:protein serine/threonine phosphatase activity"/>
    <property type="evidence" value="ECO:0007669"/>
    <property type="project" value="UniProtKB-EC"/>
</dbReference>
<dbReference type="PANTHER" id="PTHR45848">
    <property type="entry name" value="DUAL SPECIFICITY PROTEIN PHOSPHATASE 12 FAMILY MEMBER"/>
    <property type="match status" value="1"/>
</dbReference>
<evidence type="ECO:0000256" key="2">
    <source>
        <dbReference type="ARBA" id="ARBA00004496"/>
    </source>
</evidence>
<evidence type="ECO:0000259" key="12">
    <source>
        <dbReference type="PROSITE" id="PS50054"/>
    </source>
</evidence>
<dbReference type="GO" id="GO:0008138">
    <property type="term" value="F:protein tyrosine/serine/threonine phosphatase activity"/>
    <property type="evidence" value="ECO:0007669"/>
    <property type="project" value="InterPro"/>
</dbReference>
<evidence type="ECO:0000256" key="9">
    <source>
        <dbReference type="ARBA" id="ARBA00048336"/>
    </source>
</evidence>
<dbReference type="SUPFAM" id="SSF52799">
    <property type="entry name" value="(Phosphotyrosine protein) phosphatases II"/>
    <property type="match status" value="1"/>
</dbReference>
<comment type="catalytic activity">
    <reaction evidence="10">
        <text>O-phospho-L-tyrosyl-[protein] + H2O = L-tyrosyl-[protein] + phosphate</text>
        <dbReference type="Rhea" id="RHEA:10684"/>
        <dbReference type="Rhea" id="RHEA-COMP:10136"/>
        <dbReference type="Rhea" id="RHEA-COMP:20101"/>
        <dbReference type="ChEBI" id="CHEBI:15377"/>
        <dbReference type="ChEBI" id="CHEBI:43474"/>
        <dbReference type="ChEBI" id="CHEBI:46858"/>
        <dbReference type="ChEBI" id="CHEBI:61978"/>
        <dbReference type="EC" id="3.1.3.48"/>
    </reaction>
</comment>
<gene>
    <name evidence="14" type="ORF">PYX00_003670</name>
</gene>
<comment type="similarity">
    <text evidence="3">Belongs to the protein-tyrosine phosphatase family. Non-receptor class dual specificity subfamily.</text>
</comment>
<dbReference type="GO" id="GO:0005634">
    <property type="term" value="C:nucleus"/>
    <property type="evidence" value="ECO:0007669"/>
    <property type="project" value="UniProtKB-SubCell"/>
</dbReference>
<evidence type="ECO:0000256" key="8">
    <source>
        <dbReference type="ARBA" id="ARBA00047761"/>
    </source>
</evidence>
<dbReference type="GO" id="GO:0005737">
    <property type="term" value="C:cytoplasm"/>
    <property type="evidence" value="ECO:0007669"/>
    <property type="project" value="UniProtKB-SubCell"/>
</dbReference>
<organism evidence="14">
    <name type="scientific">Menopon gallinae</name>
    <name type="common">poultry shaft louse</name>
    <dbReference type="NCBI Taxonomy" id="328185"/>
    <lineage>
        <taxon>Eukaryota</taxon>
        <taxon>Metazoa</taxon>
        <taxon>Ecdysozoa</taxon>
        <taxon>Arthropoda</taxon>
        <taxon>Hexapoda</taxon>
        <taxon>Insecta</taxon>
        <taxon>Pterygota</taxon>
        <taxon>Neoptera</taxon>
        <taxon>Paraneoptera</taxon>
        <taxon>Psocodea</taxon>
        <taxon>Troctomorpha</taxon>
        <taxon>Phthiraptera</taxon>
        <taxon>Amblycera</taxon>
        <taxon>Menoponidae</taxon>
        <taxon>Menopon</taxon>
    </lineage>
</organism>
<reference evidence="14" key="1">
    <citation type="journal article" date="2024" name="Gigascience">
        <title>Chromosome-level genome of the poultry shaft louse Menopon gallinae provides insight into the host-switching and adaptive evolution of parasitic lice.</title>
        <authorList>
            <person name="Xu Y."/>
            <person name="Ma L."/>
            <person name="Liu S."/>
            <person name="Liang Y."/>
            <person name="Liu Q."/>
            <person name="He Z."/>
            <person name="Tian L."/>
            <person name="Duan Y."/>
            <person name="Cai W."/>
            <person name="Li H."/>
            <person name="Song F."/>
        </authorList>
    </citation>
    <scope>NUCLEOTIDE SEQUENCE</scope>
    <source>
        <strain evidence="14">Cailab_2023a</strain>
    </source>
</reference>
<accession>A0AAW2I2I5</accession>
<evidence type="ECO:0000256" key="10">
    <source>
        <dbReference type="ARBA" id="ARBA00051722"/>
    </source>
</evidence>